<dbReference type="EC" id="2.5.1.-" evidence="4"/>
<evidence type="ECO:0000313" key="7">
    <source>
        <dbReference type="Proteomes" id="UP000236655"/>
    </source>
</evidence>
<accession>A0A2I7N7Q9</accession>
<dbReference type="Proteomes" id="UP000236655">
    <property type="component" value="Chromosome"/>
</dbReference>
<comment type="similarity">
    <text evidence="4">Belongs to the Cob(I)alamin adenosyltransferase family.</text>
</comment>
<proteinExistence type="inferred from homology"/>
<evidence type="ECO:0000256" key="2">
    <source>
        <dbReference type="ARBA" id="ARBA00022741"/>
    </source>
</evidence>
<dbReference type="Pfam" id="PF01923">
    <property type="entry name" value="Cob_adeno_trans"/>
    <property type="match status" value="1"/>
</dbReference>
<dbReference type="PANTHER" id="PTHR12213:SF0">
    <property type="entry name" value="CORRINOID ADENOSYLTRANSFERASE MMAB"/>
    <property type="match status" value="1"/>
</dbReference>
<evidence type="ECO:0000256" key="4">
    <source>
        <dbReference type="RuleBase" id="RU366026"/>
    </source>
</evidence>
<keyword evidence="1 4" id="KW-0808">Transferase</keyword>
<dbReference type="InterPro" id="IPR036451">
    <property type="entry name" value="CblAdoTrfase-like_sf"/>
</dbReference>
<feature type="domain" description="Cobalamin adenosyltransferase-like" evidence="5">
    <location>
        <begin position="3"/>
        <end position="162"/>
    </location>
</feature>
<dbReference type="KEGG" id="nba:CUN60_09350"/>
<protein>
    <recommendedName>
        <fullName evidence="4">Cobalamin adenosyltransferase</fullName>
        <ecNumber evidence="4">2.5.1.-</ecNumber>
    </recommendedName>
</protein>
<keyword evidence="2 4" id="KW-0547">Nucleotide-binding</keyword>
<dbReference type="GO" id="GO:0005524">
    <property type="term" value="F:ATP binding"/>
    <property type="evidence" value="ECO:0007669"/>
    <property type="project" value="UniProtKB-UniRule"/>
</dbReference>
<sequence length="176" mass="20076">MKIYTKTGDTGETSLYNGTRVSKADILIDVLGDSDELSSYLGLVHDLVEDKNSKNQISEIINTLFRLNASIAKAKGYETLNLTENINQLESFIDKMDLELPPLSSFIYLFGHPIISQIHIARSICRRLERKLVTAFQFESIEPSQQIYLNRLSDYLFVLARFTAKNLNVEETPYSF</sequence>
<dbReference type="GO" id="GO:0008817">
    <property type="term" value="F:corrinoid adenosyltransferase activity"/>
    <property type="evidence" value="ECO:0007669"/>
    <property type="project" value="TreeGrafter"/>
</dbReference>
<dbReference type="PANTHER" id="PTHR12213">
    <property type="entry name" value="CORRINOID ADENOSYLTRANSFERASE"/>
    <property type="match status" value="1"/>
</dbReference>
<dbReference type="AlphaFoldDB" id="A0A2I7N7Q9"/>
<dbReference type="InterPro" id="IPR016030">
    <property type="entry name" value="CblAdoTrfase-like"/>
</dbReference>
<evidence type="ECO:0000313" key="6">
    <source>
        <dbReference type="EMBL" id="AUR52494.1"/>
    </source>
</evidence>
<dbReference type="NCBIfam" id="TIGR00636">
    <property type="entry name" value="PduO_Nterm"/>
    <property type="match status" value="1"/>
</dbReference>
<keyword evidence="7" id="KW-1185">Reference proteome</keyword>
<keyword evidence="4" id="KW-0169">Cobalamin biosynthesis</keyword>
<dbReference type="SUPFAM" id="SSF89028">
    <property type="entry name" value="Cobalamin adenosyltransferase-like"/>
    <property type="match status" value="1"/>
</dbReference>
<keyword evidence="3 4" id="KW-0067">ATP-binding</keyword>
<name>A0A2I7N7Q9_9NEIS</name>
<dbReference type="RefSeq" id="WP_102951785.1">
    <property type="nucleotide sequence ID" value="NZ_CP024847.1"/>
</dbReference>
<comment type="catalytic activity">
    <reaction evidence="4">
        <text>2 cob(II)alamin + AH2 + 2 ATP = 2 adenosylcob(III)alamin + 2 triphosphate + A + 2 H(+)</text>
        <dbReference type="Rhea" id="RHEA:53304"/>
        <dbReference type="ChEBI" id="CHEBI:13193"/>
        <dbReference type="ChEBI" id="CHEBI:15378"/>
        <dbReference type="ChEBI" id="CHEBI:16304"/>
        <dbReference type="ChEBI" id="CHEBI:17499"/>
        <dbReference type="ChEBI" id="CHEBI:18036"/>
        <dbReference type="ChEBI" id="CHEBI:18408"/>
        <dbReference type="ChEBI" id="CHEBI:30616"/>
    </reaction>
</comment>
<evidence type="ECO:0000259" key="5">
    <source>
        <dbReference type="Pfam" id="PF01923"/>
    </source>
</evidence>
<organism evidence="6 7">
    <name type="scientific">Aquella oligotrophica</name>
    <dbReference type="NCBI Taxonomy" id="2067065"/>
    <lineage>
        <taxon>Bacteria</taxon>
        <taxon>Pseudomonadati</taxon>
        <taxon>Pseudomonadota</taxon>
        <taxon>Betaproteobacteria</taxon>
        <taxon>Neisseriales</taxon>
        <taxon>Neisseriaceae</taxon>
        <taxon>Aquella</taxon>
    </lineage>
</organism>
<dbReference type="Gene3D" id="1.20.1200.10">
    <property type="entry name" value="Cobalamin adenosyltransferase-like"/>
    <property type="match status" value="1"/>
</dbReference>
<evidence type="ECO:0000256" key="1">
    <source>
        <dbReference type="ARBA" id="ARBA00022679"/>
    </source>
</evidence>
<dbReference type="GO" id="GO:0009236">
    <property type="term" value="P:cobalamin biosynthetic process"/>
    <property type="evidence" value="ECO:0007669"/>
    <property type="project" value="UniProtKB-UniRule"/>
</dbReference>
<gene>
    <name evidence="6" type="ORF">CUN60_09350</name>
</gene>
<dbReference type="EMBL" id="CP024847">
    <property type="protein sequence ID" value="AUR52494.1"/>
    <property type="molecule type" value="Genomic_DNA"/>
</dbReference>
<reference evidence="7" key="1">
    <citation type="submission" date="2017-11" db="EMBL/GenBank/DDBJ databases">
        <authorList>
            <person name="Chan K.G."/>
            <person name="Lee L.S."/>
        </authorList>
    </citation>
    <scope>NUCLEOTIDE SEQUENCE [LARGE SCALE GENOMIC DNA]</scope>
    <source>
        <strain evidence="7">DSM 100970</strain>
    </source>
</reference>
<dbReference type="InterPro" id="IPR029499">
    <property type="entry name" value="PduO-typ"/>
</dbReference>
<evidence type="ECO:0000256" key="3">
    <source>
        <dbReference type="ARBA" id="ARBA00022840"/>
    </source>
</evidence>
<dbReference type="OrthoDB" id="9778896at2"/>